<organism evidence="7 8">
    <name type="scientific">Pontibacter diazotrophicus</name>
    <dbReference type="NCBI Taxonomy" id="1400979"/>
    <lineage>
        <taxon>Bacteria</taxon>
        <taxon>Pseudomonadati</taxon>
        <taxon>Bacteroidota</taxon>
        <taxon>Cytophagia</taxon>
        <taxon>Cytophagales</taxon>
        <taxon>Hymenobacteraceae</taxon>
        <taxon>Pontibacter</taxon>
    </lineage>
</organism>
<evidence type="ECO:0000313" key="8">
    <source>
        <dbReference type="Proteomes" id="UP000256708"/>
    </source>
</evidence>
<evidence type="ECO:0000256" key="5">
    <source>
        <dbReference type="SAM" id="Phobius"/>
    </source>
</evidence>
<accession>A0A3D8L9B8</accession>
<protein>
    <submittedName>
        <fullName evidence="7">DUF202 domain-containing protein</fullName>
    </submittedName>
</protein>
<gene>
    <name evidence="7" type="ORF">DXT99_17640</name>
</gene>
<evidence type="ECO:0000256" key="1">
    <source>
        <dbReference type="ARBA" id="ARBA00004127"/>
    </source>
</evidence>
<comment type="caution">
    <text evidence="7">The sequence shown here is derived from an EMBL/GenBank/DDBJ whole genome shotgun (WGS) entry which is preliminary data.</text>
</comment>
<keyword evidence="2 5" id="KW-0812">Transmembrane</keyword>
<feature type="transmembrane region" description="Helical" evidence="5">
    <location>
        <begin position="46"/>
        <end position="66"/>
    </location>
</feature>
<evidence type="ECO:0000313" key="7">
    <source>
        <dbReference type="EMBL" id="RDV13906.1"/>
    </source>
</evidence>
<name>A0A3D8L9B8_9BACT</name>
<dbReference type="Proteomes" id="UP000256708">
    <property type="component" value="Unassembled WGS sequence"/>
</dbReference>
<sequence>MSIRSLLLGRAKKKIKKRLKVQEKQNLEMRDKLAMERTKLANERTFLSYMRTGTAMVLAGLTFIKVFEDDPFYIGVGLAFIPIGLGITIFGYSRFSKKRREVAQHTYAYAPTSTAHAEVAEQEEPAPQNVSP</sequence>
<comment type="subcellular location">
    <subcellularLocation>
        <location evidence="1">Endomembrane system</location>
        <topology evidence="1">Multi-pass membrane protein</topology>
    </subcellularLocation>
</comment>
<keyword evidence="3 5" id="KW-1133">Transmembrane helix</keyword>
<dbReference type="InterPro" id="IPR003807">
    <property type="entry name" value="DUF202"/>
</dbReference>
<reference evidence="8" key="1">
    <citation type="submission" date="2018-08" db="EMBL/GenBank/DDBJ databases">
        <authorList>
            <person name="Liu Z.-W."/>
            <person name="Du Z.-J."/>
        </authorList>
    </citation>
    <scope>NUCLEOTIDE SEQUENCE [LARGE SCALE GENOMIC DNA]</scope>
    <source>
        <strain evidence="8">H4X</strain>
    </source>
</reference>
<dbReference type="RefSeq" id="WP_115566953.1">
    <property type="nucleotide sequence ID" value="NZ_QRGR01000020.1"/>
</dbReference>
<dbReference type="Pfam" id="PF02656">
    <property type="entry name" value="DUF202"/>
    <property type="match status" value="1"/>
</dbReference>
<keyword evidence="8" id="KW-1185">Reference proteome</keyword>
<evidence type="ECO:0000256" key="2">
    <source>
        <dbReference type="ARBA" id="ARBA00022692"/>
    </source>
</evidence>
<dbReference type="EMBL" id="QRGR01000020">
    <property type="protein sequence ID" value="RDV13906.1"/>
    <property type="molecule type" value="Genomic_DNA"/>
</dbReference>
<proteinExistence type="predicted"/>
<evidence type="ECO:0000259" key="6">
    <source>
        <dbReference type="Pfam" id="PF02656"/>
    </source>
</evidence>
<evidence type="ECO:0000256" key="3">
    <source>
        <dbReference type="ARBA" id="ARBA00022989"/>
    </source>
</evidence>
<feature type="domain" description="DUF202" evidence="6">
    <location>
        <begin position="37"/>
        <end position="100"/>
    </location>
</feature>
<feature type="transmembrane region" description="Helical" evidence="5">
    <location>
        <begin position="72"/>
        <end position="92"/>
    </location>
</feature>
<keyword evidence="4 5" id="KW-0472">Membrane</keyword>
<dbReference type="AlphaFoldDB" id="A0A3D8L9B8"/>
<dbReference type="OrthoDB" id="582337at2"/>
<dbReference type="GO" id="GO:0012505">
    <property type="term" value="C:endomembrane system"/>
    <property type="evidence" value="ECO:0007669"/>
    <property type="project" value="UniProtKB-SubCell"/>
</dbReference>
<evidence type="ECO:0000256" key="4">
    <source>
        <dbReference type="ARBA" id="ARBA00023136"/>
    </source>
</evidence>